<dbReference type="EMBL" id="MJBS01000142">
    <property type="protein sequence ID" value="OHE92621.1"/>
    <property type="molecule type" value="Genomic_DNA"/>
</dbReference>
<sequence>MVPVDAADTPTTRWRTNMICMEIKNVPVAYALSPIRLHVAARDLDGRRLEFLNDKQPAPRFLYFHFVSALVHVKDSNRRGRQEIWQNYFHQFPFPTPGLYVQRSLAVGMATYFGVGSAESMNYWMKGHGFDSVLRITPEEINEVSHQVHMIMDAIVERCE</sequence>
<evidence type="ECO:0000313" key="2">
    <source>
        <dbReference type="Proteomes" id="UP000176998"/>
    </source>
</evidence>
<reference evidence="1 2" key="1">
    <citation type="submission" date="2016-09" db="EMBL/GenBank/DDBJ databases">
        <authorList>
            <person name="Capua I."/>
            <person name="De Benedictis P."/>
            <person name="Joannis T."/>
            <person name="Lombin L.H."/>
            <person name="Cattoli G."/>
        </authorList>
    </citation>
    <scope>NUCLEOTIDE SEQUENCE [LARGE SCALE GENOMIC DNA]</scope>
    <source>
        <strain evidence="1 2">IMI 309357</strain>
    </source>
</reference>
<evidence type="ECO:0000313" key="1">
    <source>
        <dbReference type="EMBL" id="OHE92621.1"/>
    </source>
</evidence>
<dbReference type="AlphaFoldDB" id="A0A1G4AU37"/>
<dbReference type="GeneID" id="34565199"/>
<dbReference type="OrthoDB" id="4844405at2759"/>
<protein>
    <submittedName>
        <fullName evidence="1">Uncharacterized protein</fullName>
    </submittedName>
</protein>
<dbReference type="STRING" id="1209926.A0A1G4AU37"/>
<dbReference type="Proteomes" id="UP000176998">
    <property type="component" value="Unassembled WGS sequence"/>
</dbReference>
<proteinExistence type="predicted"/>
<keyword evidence="2" id="KW-1185">Reference proteome</keyword>
<name>A0A1G4AU37_9PEZI</name>
<dbReference type="RefSeq" id="XP_022469790.1">
    <property type="nucleotide sequence ID" value="XM_022623689.1"/>
</dbReference>
<gene>
    <name evidence="1" type="ORF">CORC01_12067</name>
</gene>
<comment type="caution">
    <text evidence="1">The sequence shown here is derived from an EMBL/GenBank/DDBJ whole genome shotgun (WGS) entry which is preliminary data.</text>
</comment>
<accession>A0A1G4AU37</accession>
<organism evidence="1 2">
    <name type="scientific">Colletotrichum orchidophilum</name>
    <dbReference type="NCBI Taxonomy" id="1209926"/>
    <lineage>
        <taxon>Eukaryota</taxon>
        <taxon>Fungi</taxon>
        <taxon>Dikarya</taxon>
        <taxon>Ascomycota</taxon>
        <taxon>Pezizomycotina</taxon>
        <taxon>Sordariomycetes</taxon>
        <taxon>Hypocreomycetidae</taxon>
        <taxon>Glomerellales</taxon>
        <taxon>Glomerellaceae</taxon>
        <taxon>Colletotrichum</taxon>
    </lineage>
</organism>